<keyword evidence="3" id="KW-1185">Reference proteome</keyword>
<evidence type="ECO:0000259" key="1">
    <source>
        <dbReference type="PROSITE" id="PS51819"/>
    </source>
</evidence>
<evidence type="ECO:0000313" key="3">
    <source>
        <dbReference type="Proteomes" id="UP001356095"/>
    </source>
</evidence>
<dbReference type="InterPro" id="IPR004360">
    <property type="entry name" value="Glyas_Fos-R_dOase_dom"/>
</dbReference>
<organism evidence="2 3">
    <name type="scientific">Nocardiopsis codii</name>
    <dbReference type="NCBI Taxonomy" id="3065942"/>
    <lineage>
        <taxon>Bacteria</taxon>
        <taxon>Bacillati</taxon>
        <taxon>Actinomycetota</taxon>
        <taxon>Actinomycetes</taxon>
        <taxon>Streptosporangiales</taxon>
        <taxon>Nocardiopsidaceae</taxon>
        <taxon>Nocardiopsis</taxon>
    </lineage>
</organism>
<proteinExistence type="predicted"/>
<protein>
    <submittedName>
        <fullName evidence="2">VOC family protein</fullName>
    </submittedName>
</protein>
<sequence length="162" mass="18238">MAVQPIPENYRTVTPWILLHDTAGLIDYMKRAFDAAEITRVVGEDGRIGHAEVQIGDSVVMAFDAPADWPPTPAFLRLYVEDADALHRRAVEAGGTSVTEVTHLLFGDRMGRVRDPLGNLWWLQTRVEEVDPEEMERRLGDAKWRQAMAYVQGAEFFPASQT</sequence>
<dbReference type="PANTHER" id="PTHR34109:SF1">
    <property type="entry name" value="VOC DOMAIN-CONTAINING PROTEIN"/>
    <property type="match status" value="1"/>
</dbReference>
<dbReference type="Proteomes" id="UP001356095">
    <property type="component" value="Unassembled WGS sequence"/>
</dbReference>
<dbReference type="Gene3D" id="3.30.720.110">
    <property type="match status" value="1"/>
</dbReference>
<comment type="caution">
    <text evidence="2">The sequence shown here is derived from an EMBL/GenBank/DDBJ whole genome shotgun (WGS) entry which is preliminary data.</text>
</comment>
<dbReference type="InterPro" id="IPR037523">
    <property type="entry name" value="VOC_core"/>
</dbReference>
<dbReference type="SUPFAM" id="SSF54593">
    <property type="entry name" value="Glyoxalase/Bleomycin resistance protein/Dihydroxybiphenyl dioxygenase"/>
    <property type="match status" value="1"/>
</dbReference>
<dbReference type="Gene3D" id="3.30.720.120">
    <property type="match status" value="1"/>
</dbReference>
<reference evidence="2 3" key="1">
    <citation type="submission" date="2023-08" db="EMBL/GenBank/DDBJ databases">
        <authorList>
            <person name="Girao M."/>
            <person name="Carvalho M.F."/>
        </authorList>
    </citation>
    <scope>NUCLEOTIDE SEQUENCE [LARGE SCALE GENOMIC DNA]</scope>
    <source>
        <strain evidence="2 3">CT-R113</strain>
    </source>
</reference>
<accession>A0ABU7KF39</accession>
<gene>
    <name evidence="2" type="ORF">Q8791_26915</name>
</gene>
<dbReference type="PANTHER" id="PTHR34109">
    <property type="entry name" value="BNAUNNG04460D PROTEIN-RELATED"/>
    <property type="match status" value="1"/>
</dbReference>
<dbReference type="CDD" id="cd07246">
    <property type="entry name" value="VOC_like"/>
    <property type="match status" value="1"/>
</dbReference>
<dbReference type="PROSITE" id="PS51819">
    <property type="entry name" value="VOC"/>
    <property type="match status" value="1"/>
</dbReference>
<evidence type="ECO:0000313" key="2">
    <source>
        <dbReference type="EMBL" id="MEE2040856.1"/>
    </source>
</evidence>
<dbReference type="InterPro" id="IPR029068">
    <property type="entry name" value="Glyas_Bleomycin-R_OHBP_Dase"/>
</dbReference>
<dbReference type="Pfam" id="PF00903">
    <property type="entry name" value="Glyoxalase"/>
    <property type="match status" value="1"/>
</dbReference>
<name>A0ABU7KF39_9ACTN</name>
<dbReference type="EMBL" id="JAUZMY010000036">
    <property type="protein sequence ID" value="MEE2040856.1"/>
    <property type="molecule type" value="Genomic_DNA"/>
</dbReference>
<dbReference type="RefSeq" id="WP_330094619.1">
    <property type="nucleotide sequence ID" value="NZ_JAUZMY010000036.1"/>
</dbReference>
<feature type="domain" description="VOC" evidence="1">
    <location>
        <begin position="9"/>
        <end position="126"/>
    </location>
</feature>